<dbReference type="PROSITE" id="PS51819">
    <property type="entry name" value="VOC"/>
    <property type="match status" value="1"/>
</dbReference>
<dbReference type="Proteomes" id="UP000588068">
    <property type="component" value="Unassembled WGS sequence"/>
</dbReference>
<dbReference type="InterPro" id="IPR037523">
    <property type="entry name" value="VOC_core"/>
</dbReference>
<evidence type="ECO:0000313" key="3">
    <source>
        <dbReference type="Proteomes" id="UP000588068"/>
    </source>
</evidence>
<feature type="domain" description="VOC" evidence="1">
    <location>
        <begin position="5"/>
        <end position="124"/>
    </location>
</feature>
<dbReference type="InterPro" id="IPR050383">
    <property type="entry name" value="GlyoxalaseI/FosfomycinResist"/>
</dbReference>
<dbReference type="EMBL" id="JACHHZ010000004">
    <property type="protein sequence ID" value="MBB6094445.1"/>
    <property type="molecule type" value="Genomic_DNA"/>
</dbReference>
<dbReference type="PANTHER" id="PTHR21366">
    <property type="entry name" value="GLYOXALASE FAMILY PROTEIN"/>
    <property type="match status" value="1"/>
</dbReference>
<organism evidence="2 3">
    <name type="scientific">Povalibacter uvarum</name>
    <dbReference type="NCBI Taxonomy" id="732238"/>
    <lineage>
        <taxon>Bacteria</taxon>
        <taxon>Pseudomonadati</taxon>
        <taxon>Pseudomonadota</taxon>
        <taxon>Gammaproteobacteria</taxon>
        <taxon>Steroidobacterales</taxon>
        <taxon>Steroidobacteraceae</taxon>
        <taxon>Povalibacter</taxon>
    </lineage>
</organism>
<dbReference type="GO" id="GO:0051213">
    <property type="term" value="F:dioxygenase activity"/>
    <property type="evidence" value="ECO:0007669"/>
    <property type="project" value="UniProtKB-KW"/>
</dbReference>
<dbReference type="InterPro" id="IPR029068">
    <property type="entry name" value="Glyas_Bleomycin-R_OHBP_Dase"/>
</dbReference>
<keyword evidence="3" id="KW-1185">Reference proteome</keyword>
<dbReference type="Pfam" id="PF00903">
    <property type="entry name" value="Glyoxalase"/>
    <property type="match status" value="1"/>
</dbReference>
<sequence length="127" mass="14103">MNITALGHAAIRVRDLASSEKFYSGILGMPVVMRFPEEQELGFGIGKSSVFMVHAVGSDAPSPDSRTLGIHHMAFIVGNTPATLTAAADRLEEHGVRYEHVAHEEHESLFCRDPDGHLIELYYWPTW</sequence>
<dbReference type="Gene3D" id="3.10.180.10">
    <property type="entry name" value="2,3-Dihydroxybiphenyl 1,2-Dioxygenase, domain 1"/>
    <property type="match status" value="1"/>
</dbReference>
<dbReference type="InterPro" id="IPR004360">
    <property type="entry name" value="Glyas_Fos-R_dOase_dom"/>
</dbReference>
<dbReference type="SUPFAM" id="SSF54593">
    <property type="entry name" value="Glyoxalase/Bleomycin resistance protein/Dihydroxybiphenyl dioxygenase"/>
    <property type="match status" value="1"/>
</dbReference>
<reference evidence="2 3" key="1">
    <citation type="submission" date="2020-08" db="EMBL/GenBank/DDBJ databases">
        <title>Genomic Encyclopedia of Type Strains, Phase IV (KMG-IV): sequencing the most valuable type-strain genomes for metagenomic binning, comparative biology and taxonomic classification.</title>
        <authorList>
            <person name="Goeker M."/>
        </authorList>
    </citation>
    <scope>NUCLEOTIDE SEQUENCE [LARGE SCALE GENOMIC DNA]</scope>
    <source>
        <strain evidence="2 3">DSM 26723</strain>
    </source>
</reference>
<keyword evidence="2" id="KW-0223">Dioxygenase</keyword>
<keyword evidence="2" id="KW-0560">Oxidoreductase</keyword>
<dbReference type="PANTHER" id="PTHR21366:SF14">
    <property type="entry name" value="GLYOXALASE DOMAIN-CONTAINING PROTEIN 5"/>
    <property type="match status" value="1"/>
</dbReference>
<name>A0A841HRC5_9GAMM</name>
<protein>
    <submittedName>
        <fullName evidence="2">Catechol 2,3-dioxygenase-like lactoylglutathione lyase family enzyme</fullName>
    </submittedName>
</protein>
<dbReference type="RefSeq" id="WP_184333856.1">
    <property type="nucleotide sequence ID" value="NZ_JACHHZ010000004.1"/>
</dbReference>
<proteinExistence type="predicted"/>
<evidence type="ECO:0000313" key="2">
    <source>
        <dbReference type="EMBL" id="MBB6094445.1"/>
    </source>
</evidence>
<dbReference type="CDD" id="cd06587">
    <property type="entry name" value="VOC"/>
    <property type="match status" value="1"/>
</dbReference>
<dbReference type="AlphaFoldDB" id="A0A841HRC5"/>
<accession>A0A841HRC5</accession>
<keyword evidence="2" id="KW-0456">Lyase</keyword>
<comment type="caution">
    <text evidence="2">The sequence shown here is derived from an EMBL/GenBank/DDBJ whole genome shotgun (WGS) entry which is preliminary data.</text>
</comment>
<evidence type="ECO:0000259" key="1">
    <source>
        <dbReference type="PROSITE" id="PS51819"/>
    </source>
</evidence>
<dbReference type="GO" id="GO:0016829">
    <property type="term" value="F:lyase activity"/>
    <property type="evidence" value="ECO:0007669"/>
    <property type="project" value="UniProtKB-KW"/>
</dbReference>
<gene>
    <name evidence="2" type="ORF">HNQ60_003332</name>
</gene>